<feature type="transmembrane region" description="Helical" evidence="1">
    <location>
        <begin position="6"/>
        <end position="32"/>
    </location>
</feature>
<evidence type="ECO:0000313" key="2">
    <source>
        <dbReference type="EMBL" id="PYE76042.1"/>
    </source>
</evidence>
<protein>
    <submittedName>
        <fullName evidence="2">Uncharacterized protein</fullName>
    </submittedName>
</protein>
<keyword evidence="1" id="KW-0472">Membrane</keyword>
<organism evidence="2 3">
    <name type="scientific">Xylophilus ampelinus</name>
    <dbReference type="NCBI Taxonomy" id="54067"/>
    <lineage>
        <taxon>Bacteria</taxon>
        <taxon>Pseudomonadati</taxon>
        <taxon>Pseudomonadota</taxon>
        <taxon>Betaproteobacteria</taxon>
        <taxon>Burkholderiales</taxon>
        <taxon>Xylophilus</taxon>
    </lineage>
</organism>
<keyword evidence="3" id="KW-1185">Reference proteome</keyword>
<dbReference type="RefSeq" id="WP_158529053.1">
    <property type="nucleotide sequence ID" value="NZ_JAMOFZ010000016.1"/>
</dbReference>
<dbReference type="AlphaFoldDB" id="A0A318SKL5"/>
<proteinExistence type="predicted"/>
<keyword evidence="1" id="KW-0812">Transmembrane</keyword>
<evidence type="ECO:0000313" key="3">
    <source>
        <dbReference type="Proteomes" id="UP000247540"/>
    </source>
</evidence>
<accession>A0A318SKL5</accession>
<evidence type="ECO:0000256" key="1">
    <source>
        <dbReference type="SAM" id="Phobius"/>
    </source>
</evidence>
<reference evidence="2 3" key="1">
    <citation type="submission" date="2018-06" db="EMBL/GenBank/DDBJ databases">
        <title>Genomic Encyclopedia of Type Strains, Phase III (KMG-III): the genomes of soil and plant-associated and newly described type strains.</title>
        <authorList>
            <person name="Whitman W."/>
        </authorList>
    </citation>
    <scope>NUCLEOTIDE SEQUENCE [LARGE SCALE GENOMIC DNA]</scope>
    <source>
        <strain evidence="2 3">CECT 7646</strain>
    </source>
</reference>
<gene>
    <name evidence="2" type="ORF">DFQ15_1162</name>
</gene>
<dbReference type="EMBL" id="QJTC01000016">
    <property type="protein sequence ID" value="PYE76042.1"/>
    <property type="molecule type" value="Genomic_DNA"/>
</dbReference>
<dbReference type="Proteomes" id="UP000247540">
    <property type="component" value="Unassembled WGS sequence"/>
</dbReference>
<comment type="caution">
    <text evidence="2">The sequence shown here is derived from an EMBL/GenBank/DDBJ whole genome shotgun (WGS) entry which is preliminary data.</text>
</comment>
<name>A0A318SKL5_9BURK</name>
<keyword evidence="1" id="KW-1133">Transmembrane helix</keyword>
<sequence length="56" mass="6773">MDPFDPIFSLLMTWLWAVIAVVSVAMVALVWWEMRKKARRKLERAYGMKRGEMDRW</sequence>